<dbReference type="InterPro" id="IPR029058">
    <property type="entry name" value="AB_hydrolase_fold"/>
</dbReference>
<proteinExistence type="predicted"/>
<organism evidence="2 3">
    <name type="scientific">Mucilaginibacter lutimaris</name>
    <dbReference type="NCBI Taxonomy" id="931629"/>
    <lineage>
        <taxon>Bacteria</taxon>
        <taxon>Pseudomonadati</taxon>
        <taxon>Bacteroidota</taxon>
        <taxon>Sphingobacteriia</taxon>
        <taxon>Sphingobacteriales</taxon>
        <taxon>Sphingobacteriaceae</taxon>
        <taxon>Mucilaginibacter</taxon>
    </lineage>
</organism>
<accession>A0ABW2ZGI5</accession>
<dbReference type="Gene3D" id="3.40.50.1820">
    <property type="entry name" value="alpha/beta hydrolase"/>
    <property type="match status" value="1"/>
</dbReference>
<dbReference type="InterPro" id="IPR050471">
    <property type="entry name" value="AB_hydrolase"/>
</dbReference>
<reference evidence="3" key="1">
    <citation type="journal article" date="2019" name="Int. J. Syst. Evol. Microbiol.">
        <title>The Global Catalogue of Microorganisms (GCM) 10K type strain sequencing project: providing services to taxonomists for standard genome sequencing and annotation.</title>
        <authorList>
            <consortium name="The Broad Institute Genomics Platform"/>
            <consortium name="The Broad Institute Genome Sequencing Center for Infectious Disease"/>
            <person name="Wu L."/>
            <person name="Ma J."/>
        </authorList>
    </citation>
    <scope>NUCLEOTIDE SEQUENCE [LARGE SCALE GENOMIC DNA]</scope>
    <source>
        <strain evidence="3">CCUG 60742</strain>
    </source>
</reference>
<keyword evidence="2" id="KW-0378">Hydrolase</keyword>
<keyword evidence="3" id="KW-1185">Reference proteome</keyword>
<dbReference type="PANTHER" id="PTHR43433">
    <property type="entry name" value="HYDROLASE, ALPHA/BETA FOLD FAMILY PROTEIN"/>
    <property type="match status" value="1"/>
</dbReference>
<gene>
    <name evidence="2" type="ORF">ACFQZI_10310</name>
</gene>
<dbReference type="EMBL" id="JBHTIA010000005">
    <property type="protein sequence ID" value="MFD0765244.1"/>
    <property type="molecule type" value="Genomic_DNA"/>
</dbReference>
<protein>
    <submittedName>
        <fullName evidence="2">Alpha/beta fold hydrolase</fullName>
    </submittedName>
</protein>
<name>A0ABW2ZGI5_9SPHI</name>
<evidence type="ECO:0000259" key="1">
    <source>
        <dbReference type="Pfam" id="PF00561"/>
    </source>
</evidence>
<dbReference type="InterPro" id="IPR000073">
    <property type="entry name" value="AB_hydrolase_1"/>
</dbReference>
<dbReference type="Pfam" id="PF00561">
    <property type="entry name" value="Abhydrolase_1"/>
    <property type="match status" value="1"/>
</dbReference>
<feature type="domain" description="AB hydrolase-1" evidence="1">
    <location>
        <begin position="54"/>
        <end position="156"/>
    </location>
</feature>
<dbReference type="SUPFAM" id="SSF53474">
    <property type="entry name" value="alpha/beta-Hydrolases"/>
    <property type="match status" value="1"/>
</dbReference>
<dbReference type="RefSeq" id="WP_377142138.1">
    <property type="nucleotide sequence ID" value="NZ_JBHTIA010000005.1"/>
</dbReference>
<dbReference type="GO" id="GO:0016787">
    <property type="term" value="F:hydrolase activity"/>
    <property type="evidence" value="ECO:0007669"/>
    <property type="project" value="UniProtKB-KW"/>
</dbReference>
<dbReference type="Proteomes" id="UP001597073">
    <property type="component" value="Unassembled WGS sequence"/>
</dbReference>
<evidence type="ECO:0000313" key="2">
    <source>
        <dbReference type="EMBL" id="MFD0765244.1"/>
    </source>
</evidence>
<sequence length="270" mass="30485">MHLKRIILMAIIPQLLSMLSFGQKIPYGKNTAVGKYYDVRGIKLYVEEYGTGEPLLMIHGNGGDMSAFSENVPYFSKKYRVILVDSRSQGKSVDTSPSITFEQMADDFAELLNVMHIPKAYVLGWSDGGINAILMAIRHPDKVIKFASTGANITPDASSYADPNGWPNSKKYYEQNKNRKWRTAKERNNWKMFMLDWEQPNIKLTDLHKINCPGLIIAGDHDVIADKHTRLIQANIPGSQLWIVKNSGHGTLIEYAAEFNKRVDAFFTGK</sequence>
<dbReference type="PANTHER" id="PTHR43433:SF5">
    <property type="entry name" value="AB HYDROLASE-1 DOMAIN-CONTAINING PROTEIN"/>
    <property type="match status" value="1"/>
</dbReference>
<evidence type="ECO:0000313" key="3">
    <source>
        <dbReference type="Proteomes" id="UP001597073"/>
    </source>
</evidence>
<comment type="caution">
    <text evidence="2">The sequence shown here is derived from an EMBL/GenBank/DDBJ whole genome shotgun (WGS) entry which is preliminary data.</text>
</comment>